<dbReference type="KEGG" id="dax:FDQ92_04980"/>
<dbReference type="EMBL" id="CP040098">
    <property type="protein sequence ID" value="QCQ21583.1"/>
    <property type="molecule type" value="Genomic_DNA"/>
</dbReference>
<dbReference type="OrthoDB" id="458509at2"/>
<keyword evidence="3" id="KW-1185">Reference proteome</keyword>
<sequence>MGPRVRHVSVAFTGGCVGALVNSLVAWHFGNMEIPQQVGVALAPVWTKGFLYERLTWGGLWGLLFLLPIWRSGFWVGVFSRGILFSLAPTLFQLFYVFPEVSGSGLLGWKLGRLTPLFVFFYNAIWGLVTALWIRIAGK</sequence>
<reference evidence="2 3" key="1">
    <citation type="submission" date="2019-05" db="EMBL/GenBank/DDBJ databases">
        <title>The Complete Genome Sequence of the n-alkane-degrading Desulfoglaeba alkanexedens ALDC reveals multiple alkylsuccinate synthase gene clusters.</title>
        <authorList>
            <person name="Callaghan A.V."/>
            <person name="Davidova I.A."/>
            <person name="Duncan K.E."/>
            <person name="Morris B."/>
            <person name="McInerney M.J."/>
        </authorList>
    </citation>
    <scope>NUCLEOTIDE SEQUENCE [LARGE SCALE GENOMIC DNA]</scope>
    <source>
        <strain evidence="2 3">ALDC</strain>
    </source>
</reference>
<evidence type="ECO:0000313" key="3">
    <source>
        <dbReference type="Proteomes" id="UP000298602"/>
    </source>
</evidence>
<keyword evidence="1" id="KW-0812">Transmembrane</keyword>
<keyword evidence="1" id="KW-0472">Membrane</keyword>
<gene>
    <name evidence="2" type="ORF">FDQ92_04980</name>
</gene>
<dbReference type="AlphaFoldDB" id="A0A4P8L1T9"/>
<accession>A0A4P8L1T9</accession>
<feature type="transmembrane region" description="Helical" evidence="1">
    <location>
        <begin position="117"/>
        <end position="136"/>
    </location>
</feature>
<keyword evidence="1" id="KW-1133">Transmembrane helix</keyword>
<feature type="transmembrane region" description="Helical" evidence="1">
    <location>
        <begin position="74"/>
        <end position="97"/>
    </location>
</feature>
<feature type="transmembrane region" description="Helical" evidence="1">
    <location>
        <begin position="7"/>
        <end position="29"/>
    </location>
</feature>
<name>A0A4P8L1T9_9BACT</name>
<evidence type="ECO:0000313" key="2">
    <source>
        <dbReference type="EMBL" id="QCQ21583.1"/>
    </source>
</evidence>
<organism evidence="2 3">
    <name type="scientific">Desulfoglaeba alkanexedens ALDC</name>
    <dbReference type="NCBI Taxonomy" id="980445"/>
    <lineage>
        <taxon>Bacteria</taxon>
        <taxon>Pseudomonadati</taxon>
        <taxon>Thermodesulfobacteriota</taxon>
        <taxon>Syntrophobacteria</taxon>
        <taxon>Syntrophobacterales</taxon>
        <taxon>Syntrophobacteraceae</taxon>
        <taxon>Desulfoglaeba</taxon>
    </lineage>
</organism>
<evidence type="ECO:0000256" key="1">
    <source>
        <dbReference type="SAM" id="Phobius"/>
    </source>
</evidence>
<reference evidence="2 3" key="2">
    <citation type="submission" date="2019-05" db="EMBL/GenBank/DDBJ databases">
        <authorList>
            <person name="Suflita J.M."/>
            <person name="Marks C.R."/>
        </authorList>
    </citation>
    <scope>NUCLEOTIDE SEQUENCE [LARGE SCALE GENOMIC DNA]</scope>
    <source>
        <strain evidence="2 3">ALDC</strain>
    </source>
</reference>
<proteinExistence type="predicted"/>
<dbReference type="Proteomes" id="UP000298602">
    <property type="component" value="Chromosome"/>
</dbReference>
<protein>
    <submittedName>
        <fullName evidence="2">Uncharacterized protein</fullName>
    </submittedName>
</protein>
<feature type="transmembrane region" description="Helical" evidence="1">
    <location>
        <begin position="49"/>
        <end position="67"/>
    </location>
</feature>
<dbReference type="RefSeq" id="WP_137423552.1">
    <property type="nucleotide sequence ID" value="NZ_CP040098.1"/>
</dbReference>